<keyword evidence="3" id="KW-0418">Kinase</keyword>
<comment type="caution">
    <text evidence="3">The sequence shown here is derived from an EMBL/GenBank/DDBJ whole genome shotgun (WGS) entry which is preliminary data.</text>
</comment>
<evidence type="ECO:0000256" key="1">
    <source>
        <dbReference type="SAM" id="MobiDB-lite"/>
    </source>
</evidence>
<organism evidence="3 4">
    <name type="scientific">Perkinsus olseni</name>
    <name type="common">Perkinsus atlanticus</name>
    <dbReference type="NCBI Taxonomy" id="32597"/>
    <lineage>
        <taxon>Eukaryota</taxon>
        <taxon>Sar</taxon>
        <taxon>Alveolata</taxon>
        <taxon>Perkinsozoa</taxon>
        <taxon>Perkinsea</taxon>
        <taxon>Perkinsida</taxon>
        <taxon>Perkinsidae</taxon>
        <taxon>Perkinsus</taxon>
    </lineage>
</organism>
<feature type="region of interest" description="Disordered" evidence="1">
    <location>
        <begin position="1"/>
        <end position="29"/>
    </location>
</feature>
<dbReference type="GO" id="GO:0016477">
    <property type="term" value="P:cell migration"/>
    <property type="evidence" value="ECO:0007669"/>
    <property type="project" value="TreeGrafter"/>
</dbReference>
<dbReference type="GO" id="GO:0016303">
    <property type="term" value="F:1-phosphatidylinositol-3-kinase activity"/>
    <property type="evidence" value="ECO:0007669"/>
    <property type="project" value="TreeGrafter"/>
</dbReference>
<dbReference type="InterPro" id="IPR042236">
    <property type="entry name" value="PI3K_accessory_sf"/>
</dbReference>
<feature type="region of interest" description="Disordered" evidence="1">
    <location>
        <begin position="575"/>
        <end position="614"/>
    </location>
</feature>
<evidence type="ECO:0000313" key="3">
    <source>
        <dbReference type="EMBL" id="KAF4756598.1"/>
    </source>
</evidence>
<dbReference type="GO" id="GO:0005942">
    <property type="term" value="C:phosphatidylinositol 3-kinase complex"/>
    <property type="evidence" value="ECO:0007669"/>
    <property type="project" value="TreeGrafter"/>
</dbReference>
<dbReference type="Gene3D" id="1.25.40.70">
    <property type="entry name" value="Phosphatidylinositol 3-kinase, accessory domain (PIK)"/>
    <property type="match status" value="1"/>
</dbReference>
<gene>
    <name evidence="3" type="primary">PIK3C3_3</name>
    <name evidence="3" type="ORF">FOZ62_028579</name>
</gene>
<sequence>MMTSEQSGQRYGAHRAASPSSSLGGRANPTVADVPIAPLTSNSSSSGGGGQVCKFMYSCDVPLYQSLTVCGVMHNMSEATMWCNVTMELIVDGKVVCTRSTYGAPLQTVSTPAEVQECWLAAHTQPRRDELTLGTTYPIRELPSTATIVLAVYRVSHHFECVGKCVLPVFTEARGVLRQGRRIMQLQGGGGRASGEEGSGTLSTGQWDILKRYHAYASAIAAAPNESISLIENSNNRIFQEEGNDGVKEALVADYEAECAARGIGTIPSPPPDEAVIHALSQSGQRYIIVELNPRTEAPVLYSSVRPKEPVRTTLLTAAASSKRLPTIPAQTNVPWILAPADGINAVPRPTAVDGVVDGVEPKTAQMLAIQSSGLLNGASFVHFMPVVDYEAHRIHPSAIKADKLSRKYTSKLPHLPKGQGNVAAAIAAAPRPSAEENRALTRLVRLPVISQPLTLGQKHLLLRYCWGLSKQPEALQRVMQAVDWNDPEEVTEAQSLLDAWAPLGFDDALCLLTPTPAAPVETPGAVAILRPPPPPVWYYAVSRLEATSTDDATLSLYLLQLTLALRYEKPSMAPTVVSSDTSDNDAKQQQRQQHTGGEQDTAGGTSSGGGGGFGRRPLAQFLVRRATKSLPIATALFWMLQVGCYRYASCFPGITSIVG</sequence>
<dbReference type="EMBL" id="JABANM010000069">
    <property type="protein sequence ID" value="KAF4756598.1"/>
    <property type="molecule type" value="Genomic_DNA"/>
</dbReference>
<reference evidence="3 4" key="1">
    <citation type="submission" date="2020-04" db="EMBL/GenBank/DDBJ databases">
        <title>Perkinsus olseni comparative genomics.</title>
        <authorList>
            <person name="Bogema D.R."/>
        </authorList>
    </citation>
    <scope>NUCLEOTIDE SEQUENCE [LARGE SCALE GENOMIC DNA]</scope>
    <source>
        <strain evidence="3">ATCC PRA-205</strain>
    </source>
</reference>
<dbReference type="GO" id="GO:0035005">
    <property type="term" value="F:1-phosphatidylinositol-4-phosphate 3-kinase activity"/>
    <property type="evidence" value="ECO:0007669"/>
    <property type="project" value="TreeGrafter"/>
</dbReference>
<dbReference type="PANTHER" id="PTHR10048">
    <property type="entry name" value="PHOSPHATIDYLINOSITOL KINASE"/>
    <property type="match status" value="1"/>
</dbReference>
<evidence type="ECO:0000259" key="2">
    <source>
        <dbReference type="PROSITE" id="PS51545"/>
    </source>
</evidence>
<dbReference type="PANTHER" id="PTHR10048:SF14">
    <property type="entry name" value="LD28067P"/>
    <property type="match status" value="1"/>
</dbReference>
<dbReference type="Proteomes" id="UP000574390">
    <property type="component" value="Unassembled WGS sequence"/>
</dbReference>
<dbReference type="AlphaFoldDB" id="A0A7J6UHU9"/>
<dbReference type="GO" id="GO:0048015">
    <property type="term" value="P:phosphatidylinositol-mediated signaling"/>
    <property type="evidence" value="ECO:0007669"/>
    <property type="project" value="TreeGrafter"/>
</dbReference>
<dbReference type="InterPro" id="IPR016024">
    <property type="entry name" value="ARM-type_fold"/>
</dbReference>
<dbReference type="PROSITE" id="PS51545">
    <property type="entry name" value="PIK_HELICAL"/>
    <property type="match status" value="1"/>
</dbReference>
<dbReference type="Pfam" id="PF00613">
    <property type="entry name" value="PI3Ka"/>
    <property type="match status" value="1"/>
</dbReference>
<protein>
    <submittedName>
        <fullName evidence="3">Phosphatidylinositol 3-kinase catalytic subunit type 3</fullName>
    </submittedName>
</protein>
<dbReference type="GO" id="GO:0005737">
    <property type="term" value="C:cytoplasm"/>
    <property type="evidence" value="ECO:0007669"/>
    <property type="project" value="TreeGrafter"/>
</dbReference>
<keyword evidence="3" id="KW-0808">Transferase</keyword>
<dbReference type="InterPro" id="IPR015433">
    <property type="entry name" value="PI3/4_kinase"/>
</dbReference>
<dbReference type="InterPro" id="IPR001263">
    <property type="entry name" value="PI3K_accessory_dom"/>
</dbReference>
<dbReference type="SUPFAM" id="SSF48371">
    <property type="entry name" value="ARM repeat"/>
    <property type="match status" value="1"/>
</dbReference>
<name>A0A7J6UHU9_PEROL</name>
<dbReference type="SMART" id="SM00145">
    <property type="entry name" value="PI3Ka"/>
    <property type="match status" value="1"/>
</dbReference>
<dbReference type="GO" id="GO:0005886">
    <property type="term" value="C:plasma membrane"/>
    <property type="evidence" value="ECO:0007669"/>
    <property type="project" value="TreeGrafter"/>
</dbReference>
<feature type="domain" description="PIK helical" evidence="2">
    <location>
        <begin position="431"/>
        <end position="660"/>
    </location>
</feature>
<dbReference type="GO" id="GO:0043491">
    <property type="term" value="P:phosphatidylinositol 3-kinase/protein kinase B signal transduction"/>
    <property type="evidence" value="ECO:0007669"/>
    <property type="project" value="TreeGrafter"/>
</dbReference>
<accession>A0A7J6UHU9</accession>
<evidence type="ECO:0000313" key="4">
    <source>
        <dbReference type="Proteomes" id="UP000574390"/>
    </source>
</evidence>
<proteinExistence type="predicted"/>